<comment type="caution">
    <text evidence="1">The sequence shown here is derived from an EMBL/GenBank/DDBJ whole genome shotgun (WGS) entry which is preliminary data.</text>
</comment>
<proteinExistence type="predicted"/>
<dbReference type="PANTHER" id="PTHR22834:SF17">
    <property type="entry name" value="RHO GUANINE NUCLEOTIDE EXCHANGE FACTOR 38"/>
    <property type="match status" value="1"/>
</dbReference>
<dbReference type="PANTHER" id="PTHR22834">
    <property type="entry name" value="NUCLEAR FUSION PROTEIN FUS2"/>
    <property type="match status" value="1"/>
</dbReference>
<name>A0A9X9LUW6_GULGU</name>
<protein>
    <submittedName>
        <fullName evidence="1">Uncharacterized protein</fullName>
    </submittedName>
</protein>
<dbReference type="Proteomes" id="UP000269945">
    <property type="component" value="Unassembled WGS sequence"/>
</dbReference>
<sequence length="98" mass="11405">LKDKLSKLNIHSISKKSKRVTNHLKILTRGEPQVKDNTFNREEKLFRSLEKTVRHCMKNIALCHQHIQDAMPLALQSVMALQEISCNKDKEERSHSET</sequence>
<evidence type="ECO:0000313" key="2">
    <source>
        <dbReference type="Proteomes" id="UP000269945"/>
    </source>
</evidence>
<organism evidence="1 2">
    <name type="scientific">Gulo gulo</name>
    <name type="common">Wolverine</name>
    <name type="synonym">Gluton</name>
    <dbReference type="NCBI Taxonomy" id="48420"/>
    <lineage>
        <taxon>Eukaryota</taxon>
        <taxon>Metazoa</taxon>
        <taxon>Chordata</taxon>
        <taxon>Craniata</taxon>
        <taxon>Vertebrata</taxon>
        <taxon>Euteleostomi</taxon>
        <taxon>Mammalia</taxon>
        <taxon>Eutheria</taxon>
        <taxon>Laurasiatheria</taxon>
        <taxon>Carnivora</taxon>
        <taxon>Caniformia</taxon>
        <taxon>Musteloidea</taxon>
        <taxon>Mustelidae</taxon>
        <taxon>Guloninae</taxon>
        <taxon>Gulo</taxon>
    </lineage>
</organism>
<reference evidence="1 2" key="1">
    <citation type="submission" date="2018-10" db="EMBL/GenBank/DDBJ databases">
        <authorList>
            <person name="Ekblom R."/>
            <person name="Jareborg N."/>
        </authorList>
    </citation>
    <scope>NUCLEOTIDE SEQUENCE [LARGE SCALE GENOMIC DNA]</scope>
    <source>
        <tissue evidence="1">Muscle</tissue>
    </source>
</reference>
<gene>
    <name evidence="1" type="ORF">BN2614_LOCUS2</name>
</gene>
<evidence type="ECO:0000313" key="1">
    <source>
        <dbReference type="EMBL" id="VCW96910.1"/>
    </source>
</evidence>
<dbReference type="EMBL" id="CYRY02019931">
    <property type="protein sequence ID" value="VCW96910.1"/>
    <property type="molecule type" value="Genomic_DNA"/>
</dbReference>
<dbReference type="GO" id="GO:0005737">
    <property type="term" value="C:cytoplasm"/>
    <property type="evidence" value="ECO:0007669"/>
    <property type="project" value="TreeGrafter"/>
</dbReference>
<feature type="non-terminal residue" evidence="1">
    <location>
        <position position="1"/>
    </location>
</feature>
<dbReference type="SUPFAM" id="SSF103657">
    <property type="entry name" value="BAR/IMD domain-like"/>
    <property type="match status" value="1"/>
</dbReference>
<keyword evidence="2" id="KW-1185">Reference proteome</keyword>
<accession>A0A9X9LUW6</accession>
<feature type="non-terminal residue" evidence="1">
    <location>
        <position position="98"/>
    </location>
</feature>
<dbReference type="Gene3D" id="1.20.1270.60">
    <property type="entry name" value="Arfaptin homology (AH) domain/BAR domain"/>
    <property type="match status" value="1"/>
</dbReference>
<dbReference type="AlphaFoldDB" id="A0A9X9LUW6"/>
<dbReference type="InterPro" id="IPR051492">
    <property type="entry name" value="Dynamin-Rho_GEF"/>
</dbReference>
<dbReference type="InterPro" id="IPR027267">
    <property type="entry name" value="AH/BAR_dom_sf"/>
</dbReference>
<dbReference type="GO" id="GO:0005085">
    <property type="term" value="F:guanyl-nucleotide exchange factor activity"/>
    <property type="evidence" value="ECO:0007669"/>
    <property type="project" value="TreeGrafter"/>
</dbReference>